<dbReference type="AlphaFoldDB" id="A0A803N775"/>
<dbReference type="SUPFAM" id="SSF57756">
    <property type="entry name" value="Retrovirus zinc finger-like domains"/>
    <property type="match status" value="1"/>
</dbReference>
<feature type="region of interest" description="Disordered" evidence="2">
    <location>
        <begin position="292"/>
        <end position="347"/>
    </location>
</feature>
<feature type="region of interest" description="Disordered" evidence="2">
    <location>
        <begin position="83"/>
        <end position="102"/>
    </location>
</feature>
<keyword evidence="1" id="KW-0175">Coiled coil</keyword>
<organism evidence="3 4">
    <name type="scientific">Chenopodium quinoa</name>
    <name type="common">Quinoa</name>
    <dbReference type="NCBI Taxonomy" id="63459"/>
    <lineage>
        <taxon>Eukaryota</taxon>
        <taxon>Viridiplantae</taxon>
        <taxon>Streptophyta</taxon>
        <taxon>Embryophyta</taxon>
        <taxon>Tracheophyta</taxon>
        <taxon>Spermatophyta</taxon>
        <taxon>Magnoliopsida</taxon>
        <taxon>eudicotyledons</taxon>
        <taxon>Gunneridae</taxon>
        <taxon>Pentapetalae</taxon>
        <taxon>Caryophyllales</taxon>
        <taxon>Chenopodiaceae</taxon>
        <taxon>Chenopodioideae</taxon>
        <taxon>Atripliceae</taxon>
        <taxon>Chenopodium</taxon>
    </lineage>
</organism>
<evidence type="ECO:0000313" key="3">
    <source>
        <dbReference type="EnsemblPlants" id="AUR62041609-RA:cds"/>
    </source>
</evidence>
<evidence type="ECO:0000313" key="4">
    <source>
        <dbReference type="Proteomes" id="UP000596660"/>
    </source>
</evidence>
<dbReference type="GO" id="GO:0008270">
    <property type="term" value="F:zinc ion binding"/>
    <property type="evidence" value="ECO:0007669"/>
    <property type="project" value="InterPro"/>
</dbReference>
<dbReference type="GO" id="GO:0003676">
    <property type="term" value="F:nucleic acid binding"/>
    <property type="evidence" value="ECO:0007669"/>
    <property type="project" value="InterPro"/>
</dbReference>
<feature type="compositionally biased region" description="Basic and acidic residues" evidence="2">
    <location>
        <begin position="83"/>
        <end position="95"/>
    </location>
</feature>
<protein>
    <submittedName>
        <fullName evidence="3">Uncharacterized protein</fullName>
    </submittedName>
</protein>
<accession>A0A803N775</accession>
<feature type="coiled-coil region" evidence="1">
    <location>
        <begin position="113"/>
        <end position="161"/>
    </location>
</feature>
<dbReference type="EnsemblPlants" id="AUR62041609-RA">
    <property type="protein sequence ID" value="AUR62041609-RA:cds"/>
    <property type="gene ID" value="AUR62041609"/>
</dbReference>
<dbReference type="InterPro" id="IPR036875">
    <property type="entry name" value="Znf_CCHC_sf"/>
</dbReference>
<evidence type="ECO:0000256" key="1">
    <source>
        <dbReference type="SAM" id="Coils"/>
    </source>
</evidence>
<name>A0A803N775_CHEQI</name>
<sequence length="374" mass="41430">MSIATRHKGRALCKKPSHPHVSKPHFMKLLGMEAVCYLIAMPLQYSSLAKTLDENADIGGSEYSNSAWLKGMNAELHQVVTEGDRTIKSKDDKDASASQTTEGYGPEAIIQAVQKLERRVNKVDERSAKAEVAACDMTDSVGKVENQVIALKDQLGDLDNRLMEATPALKKENEFLKEELTLLRKAAVTGGLTIQTGPKVEIPKPQKYHGKRDAREIDNFLWSMERYFEAMHLRRELDIKNGSCSIRMWEECKKDFNKQLRPHDAAKQEVERRNVQTLAEAIAATESLVDYKDTKKDGRSNGSKGKGGGAKPNDKSSTSNNKFVKKDKAKGSSSSSSSSDMPNNRGCYLCGGPHWARDCPRRQKLSAIIASSGE</sequence>
<reference evidence="3" key="1">
    <citation type="journal article" date="2017" name="Nature">
        <title>The genome of Chenopodium quinoa.</title>
        <authorList>
            <person name="Jarvis D.E."/>
            <person name="Ho Y.S."/>
            <person name="Lightfoot D.J."/>
            <person name="Schmoeckel S.M."/>
            <person name="Li B."/>
            <person name="Borm T.J.A."/>
            <person name="Ohyanagi H."/>
            <person name="Mineta K."/>
            <person name="Michell C.T."/>
            <person name="Saber N."/>
            <person name="Kharbatia N.M."/>
            <person name="Rupper R.R."/>
            <person name="Sharp A.R."/>
            <person name="Dally N."/>
            <person name="Boughton B.A."/>
            <person name="Woo Y.H."/>
            <person name="Gao G."/>
            <person name="Schijlen E.G.W.M."/>
            <person name="Guo X."/>
            <person name="Momin A.A."/>
            <person name="Negrao S."/>
            <person name="Al-Babili S."/>
            <person name="Gehring C."/>
            <person name="Roessner U."/>
            <person name="Jung C."/>
            <person name="Murphy K."/>
            <person name="Arold S.T."/>
            <person name="Gojobori T."/>
            <person name="van der Linden C.G."/>
            <person name="van Loo E.N."/>
            <person name="Jellen E.N."/>
            <person name="Maughan P.J."/>
            <person name="Tester M."/>
        </authorList>
    </citation>
    <scope>NUCLEOTIDE SEQUENCE [LARGE SCALE GENOMIC DNA]</scope>
    <source>
        <strain evidence="3">cv. PI 614886</strain>
    </source>
</reference>
<dbReference type="Gramene" id="AUR62041609-RA">
    <property type="protein sequence ID" value="AUR62041609-RA:cds"/>
    <property type="gene ID" value="AUR62041609"/>
</dbReference>
<evidence type="ECO:0000256" key="2">
    <source>
        <dbReference type="SAM" id="MobiDB-lite"/>
    </source>
</evidence>
<reference evidence="3" key="2">
    <citation type="submission" date="2021-03" db="UniProtKB">
        <authorList>
            <consortium name="EnsemblPlants"/>
        </authorList>
    </citation>
    <scope>IDENTIFICATION</scope>
</reference>
<keyword evidence="4" id="KW-1185">Reference proteome</keyword>
<proteinExistence type="predicted"/>
<dbReference type="Proteomes" id="UP000596660">
    <property type="component" value="Unplaced"/>
</dbReference>